<feature type="modified residue" description="4-aspartylphosphate" evidence="2">
    <location>
        <position position="51"/>
    </location>
</feature>
<dbReference type="Gene3D" id="6.10.250.690">
    <property type="match status" value="1"/>
</dbReference>
<accession>A0ABP5CL88</accession>
<dbReference type="Gene3D" id="3.40.50.2300">
    <property type="match status" value="1"/>
</dbReference>
<evidence type="ECO:0000256" key="2">
    <source>
        <dbReference type="PROSITE-ProRule" id="PRU00169"/>
    </source>
</evidence>
<name>A0ABP5CL88_9ACTN</name>
<evidence type="ECO:0000259" key="4">
    <source>
        <dbReference type="PROSITE" id="PS50110"/>
    </source>
</evidence>
<dbReference type="EMBL" id="BAAAQM010000009">
    <property type="protein sequence ID" value="GAA1964303.1"/>
    <property type="molecule type" value="Genomic_DNA"/>
</dbReference>
<dbReference type="PANTHER" id="PTHR48111">
    <property type="entry name" value="REGULATOR OF RPOS"/>
    <property type="match status" value="1"/>
</dbReference>
<dbReference type="Pfam" id="PF00486">
    <property type="entry name" value="Trans_reg_C"/>
    <property type="match status" value="1"/>
</dbReference>
<proteinExistence type="predicted"/>
<dbReference type="Gene3D" id="1.10.10.10">
    <property type="entry name" value="Winged helix-like DNA-binding domain superfamily/Winged helix DNA-binding domain"/>
    <property type="match status" value="1"/>
</dbReference>
<protein>
    <submittedName>
        <fullName evidence="6">Response regulator transcription factor</fullName>
    </submittedName>
</protein>
<comment type="caution">
    <text evidence="6">The sequence shown here is derived from an EMBL/GenBank/DDBJ whole genome shotgun (WGS) entry which is preliminary data.</text>
</comment>
<feature type="domain" description="OmpR/PhoB-type" evidence="5">
    <location>
        <begin position="124"/>
        <end position="219"/>
    </location>
</feature>
<evidence type="ECO:0000313" key="7">
    <source>
        <dbReference type="Proteomes" id="UP001499854"/>
    </source>
</evidence>
<keyword evidence="1 3" id="KW-0238">DNA-binding</keyword>
<dbReference type="PROSITE" id="PS50110">
    <property type="entry name" value="RESPONSE_REGULATORY"/>
    <property type="match status" value="1"/>
</dbReference>
<dbReference type="PANTHER" id="PTHR48111:SF36">
    <property type="entry name" value="TRANSCRIPTIONAL REGULATORY PROTEIN CUTR"/>
    <property type="match status" value="1"/>
</dbReference>
<dbReference type="PROSITE" id="PS51755">
    <property type="entry name" value="OMPR_PHOB"/>
    <property type="match status" value="1"/>
</dbReference>
<organism evidence="6 7">
    <name type="scientific">Catenulispora subtropica</name>
    <dbReference type="NCBI Taxonomy" id="450798"/>
    <lineage>
        <taxon>Bacteria</taxon>
        <taxon>Bacillati</taxon>
        <taxon>Actinomycetota</taxon>
        <taxon>Actinomycetes</taxon>
        <taxon>Catenulisporales</taxon>
        <taxon>Catenulisporaceae</taxon>
        <taxon>Catenulispora</taxon>
    </lineage>
</organism>
<reference evidence="7" key="1">
    <citation type="journal article" date="2019" name="Int. J. Syst. Evol. Microbiol.">
        <title>The Global Catalogue of Microorganisms (GCM) 10K type strain sequencing project: providing services to taxonomists for standard genome sequencing and annotation.</title>
        <authorList>
            <consortium name="The Broad Institute Genomics Platform"/>
            <consortium name="The Broad Institute Genome Sequencing Center for Infectious Disease"/>
            <person name="Wu L."/>
            <person name="Ma J."/>
        </authorList>
    </citation>
    <scope>NUCLEOTIDE SEQUENCE [LARGE SCALE GENOMIC DNA]</scope>
    <source>
        <strain evidence="7">JCM 16013</strain>
    </source>
</reference>
<dbReference type="SMART" id="SM00862">
    <property type="entry name" value="Trans_reg_C"/>
    <property type="match status" value="1"/>
</dbReference>
<feature type="domain" description="Response regulatory" evidence="4">
    <location>
        <begin position="2"/>
        <end position="116"/>
    </location>
</feature>
<dbReference type="InterPro" id="IPR001789">
    <property type="entry name" value="Sig_transdc_resp-reg_receiver"/>
</dbReference>
<gene>
    <name evidence="6" type="ORF">GCM10009838_22010</name>
</gene>
<sequence>MRVLVVEDDREVRTAVAEGLRRAGFAVDEADRWARADLQIAVNTYDCLVVDRMLPDGDGSEGLHRLRAAGTATPALLLTALDALSDRVAGFARGADDYLVKPFAMEELVMRVRALSRRRGQVVASVLRNGDLEVDLALRTVRRDGVLLTLRPKEFGVLELLLSAAPAAVSRSTLIEHCWDEMADPASNVVEVLIGRLRRKLGDPAVIHTVRGFGYRLGPE</sequence>
<feature type="DNA-binding region" description="OmpR/PhoB-type" evidence="3">
    <location>
        <begin position="124"/>
        <end position="219"/>
    </location>
</feature>
<dbReference type="InterPro" id="IPR039420">
    <property type="entry name" value="WalR-like"/>
</dbReference>
<evidence type="ECO:0000313" key="6">
    <source>
        <dbReference type="EMBL" id="GAA1964303.1"/>
    </source>
</evidence>
<dbReference type="InterPro" id="IPR036388">
    <property type="entry name" value="WH-like_DNA-bd_sf"/>
</dbReference>
<evidence type="ECO:0000259" key="5">
    <source>
        <dbReference type="PROSITE" id="PS51755"/>
    </source>
</evidence>
<keyword evidence="7" id="KW-1185">Reference proteome</keyword>
<evidence type="ECO:0000256" key="1">
    <source>
        <dbReference type="ARBA" id="ARBA00023125"/>
    </source>
</evidence>
<dbReference type="SMART" id="SM00448">
    <property type="entry name" value="REC"/>
    <property type="match status" value="1"/>
</dbReference>
<dbReference type="Proteomes" id="UP001499854">
    <property type="component" value="Unassembled WGS sequence"/>
</dbReference>
<dbReference type="InterPro" id="IPR011006">
    <property type="entry name" value="CheY-like_superfamily"/>
</dbReference>
<dbReference type="SUPFAM" id="SSF52172">
    <property type="entry name" value="CheY-like"/>
    <property type="match status" value="1"/>
</dbReference>
<keyword evidence="2" id="KW-0597">Phosphoprotein</keyword>
<dbReference type="InterPro" id="IPR001867">
    <property type="entry name" value="OmpR/PhoB-type_DNA-bd"/>
</dbReference>
<dbReference type="Pfam" id="PF00072">
    <property type="entry name" value="Response_reg"/>
    <property type="match status" value="1"/>
</dbReference>
<dbReference type="RefSeq" id="WP_344656844.1">
    <property type="nucleotide sequence ID" value="NZ_BAAAQM010000009.1"/>
</dbReference>
<dbReference type="CDD" id="cd00383">
    <property type="entry name" value="trans_reg_C"/>
    <property type="match status" value="1"/>
</dbReference>
<evidence type="ECO:0000256" key="3">
    <source>
        <dbReference type="PROSITE-ProRule" id="PRU01091"/>
    </source>
</evidence>